<proteinExistence type="predicted"/>
<evidence type="ECO:0000256" key="1">
    <source>
        <dbReference type="SAM" id="MobiDB-lite"/>
    </source>
</evidence>
<evidence type="ECO:0000313" key="3">
    <source>
        <dbReference type="Proteomes" id="UP001304683"/>
    </source>
</evidence>
<evidence type="ECO:0000313" key="2">
    <source>
        <dbReference type="EMBL" id="WPD18721.1"/>
    </source>
</evidence>
<organism evidence="2 3">
    <name type="scientific">Thermaerobacter composti</name>
    <dbReference type="NCBI Taxonomy" id="554949"/>
    <lineage>
        <taxon>Bacteria</taxon>
        <taxon>Bacillati</taxon>
        <taxon>Bacillota</taxon>
        <taxon>Clostridia</taxon>
        <taxon>Eubacteriales</taxon>
        <taxon>Clostridiales Family XVII. Incertae Sedis</taxon>
        <taxon>Thermaerobacter</taxon>
    </lineage>
</organism>
<accession>A0ABZ0QMK8</accession>
<dbReference type="EMBL" id="CP132508">
    <property type="protein sequence ID" value="WPD18721.1"/>
    <property type="molecule type" value="Genomic_DNA"/>
</dbReference>
<gene>
    <name evidence="2" type="ORF">Q5761_10200</name>
</gene>
<feature type="region of interest" description="Disordered" evidence="1">
    <location>
        <begin position="146"/>
        <end position="182"/>
    </location>
</feature>
<sequence>MSHMVAPDDVQAAEAYLRERFADRFGGLYLEDASDGQAVVVVVLTRPLGAAGEQALRQRLDGKPVRFVEGEYTLVELERIQRALTQAMPRLQEQGIQVVWTGVDVRTNRVHLGVASDLERAREAVQDLPGAKAVVVVEAQPVQLLGAEGGPTGAGTPSPATAAGDTSPGRDSGAEEDGAATRPTGWWGALRAALNRWWAALVAFLQ</sequence>
<feature type="compositionally biased region" description="Low complexity" evidence="1">
    <location>
        <begin position="154"/>
        <end position="167"/>
    </location>
</feature>
<protein>
    <submittedName>
        <fullName evidence="2">Uncharacterized protein</fullName>
    </submittedName>
</protein>
<name>A0ABZ0QMK8_9FIRM</name>
<reference evidence="2 3" key="1">
    <citation type="submission" date="2023-08" db="EMBL/GenBank/DDBJ databases">
        <title>Genome sequence of Thermaerobacter compostii strain Ins1, a spore-forming filamentous bacterium isolated from a deep geothermal reservoir.</title>
        <authorList>
            <person name="Bregnard D."/>
            <person name="Gonzalez D."/>
            <person name="Junier P."/>
        </authorList>
    </citation>
    <scope>NUCLEOTIDE SEQUENCE [LARGE SCALE GENOMIC DNA]</scope>
    <source>
        <strain evidence="2 3">Ins1</strain>
    </source>
</reference>
<keyword evidence="3" id="KW-1185">Reference proteome</keyword>
<dbReference type="Proteomes" id="UP001304683">
    <property type="component" value="Chromosome"/>
</dbReference>
<dbReference type="RefSeq" id="WP_318750522.1">
    <property type="nucleotide sequence ID" value="NZ_CP132508.1"/>
</dbReference>